<sequence>MFAVTRIALRCSRPRLLSLLVRPPLPRTPLLGFLGGGRRRLLTTERAAADALGAGDGDAGDGAAANGGAAATGHSASTDDSRALSAAVGAGSSEIAPENSEITDITPENLPPTITTINAATGAPATVTIPSPEESTSTAAAEESAPSTTPADDATATPNTADPPPFVPPPFCPGCGAPSQQTSPTLPGYYHPRRPKSERFTTPNIKTQRKQREDEIYRAALDRLAASLDPTNAPLHQTPPILDTSPPPPPPPPRIPRCARCHAMQHHNTAPPLPSYPTLETLTGLLAASRHRRNHIYHLIDAADLPMSLQPDLRSHLWANLPRAVTRELTISYVVTRADLLLRTWQQVSSLMTWMKKTVKDALPEGERVEGRHGGDDEKFWAVSAKRGWGVGDIKRDAKHREGGIWVVGAVNVGKSRLVKEVWPEAGRAVMGSMEEAGEFDILPPPPTAAADAENDPDAPPPAPKKKKKSKKEKRELAGLPPASETPHIAPTVSHIPGTTAAPIRIVYKTAGRSTTSELIDLPGLARWVGHGPTGLLPHIRADKQKLFHMEGYIKPNQITIKRGQSLVIAGVIMLTPRIEGDDELVVLAYPFLGLPVHLTATRKAVGILGERDPEGRKGMKLYQKPPGGEETPGVDEVMVEGTTRTSDTVDGMAVDPAEPVIDTQDADESLADEATPTSTEDPYTPSDDDDDDANLPPAVLPPHIKSAGLYHLTNDVTAARDLHLHSRSPEALDALPYRILSTDILLSGLGWIELVAQVRKRREEEEGGLSVAVEVFTPGGGGVGQRDTMGAWMLRERAARRAGVGAKKVVRQRESRKGEKKRRKAGMRKGGGAYSKKFQCHCQ</sequence>
<feature type="region of interest" description="Disordered" evidence="1">
    <location>
        <begin position="804"/>
        <end position="844"/>
    </location>
</feature>
<gene>
    <name evidence="2" type="ORF">P167DRAFT_568016</name>
</gene>
<feature type="compositionally biased region" description="Low complexity" evidence="1">
    <location>
        <begin position="130"/>
        <end position="160"/>
    </location>
</feature>
<dbReference type="PANTHER" id="PTHR46434:SF1">
    <property type="entry name" value="GENETIC INTERACTOR OF PROHIBITINS 3, MITOCHONDRIAL"/>
    <property type="match status" value="1"/>
</dbReference>
<accession>A0A3N4KG28</accession>
<evidence type="ECO:0008006" key="4">
    <source>
        <dbReference type="Google" id="ProtNLM"/>
    </source>
</evidence>
<feature type="compositionally biased region" description="Basic residues" evidence="1">
    <location>
        <begin position="819"/>
        <end position="828"/>
    </location>
</feature>
<dbReference type="AlphaFoldDB" id="A0A3N4KG28"/>
<feature type="region of interest" description="Disordered" evidence="1">
    <location>
        <begin position="230"/>
        <end position="251"/>
    </location>
</feature>
<dbReference type="Proteomes" id="UP000277580">
    <property type="component" value="Unassembled WGS sequence"/>
</dbReference>
<dbReference type="InterPro" id="IPR027417">
    <property type="entry name" value="P-loop_NTPase"/>
</dbReference>
<dbReference type="Gene3D" id="3.40.50.300">
    <property type="entry name" value="P-loop containing nucleotide triphosphate hydrolases"/>
    <property type="match status" value="1"/>
</dbReference>
<feature type="region of interest" description="Disordered" evidence="1">
    <location>
        <begin position="615"/>
        <end position="698"/>
    </location>
</feature>
<dbReference type="SUPFAM" id="SSF52540">
    <property type="entry name" value="P-loop containing nucleoside triphosphate hydrolases"/>
    <property type="match status" value="1"/>
</dbReference>
<reference evidence="2 3" key="1">
    <citation type="journal article" date="2018" name="Nat. Ecol. Evol.">
        <title>Pezizomycetes genomes reveal the molecular basis of ectomycorrhizal truffle lifestyle.</title>
        <authorList>
            <person name="Murat C."/>
            <person name="Payen T."/>
            <person name="Noel B."/>
            <person name="Kuo A."/>
            <person name="Morin E."/>
            <person name="Chen J."/>
            <person name="Kohler A."/>
            <person name="Krizsan K."/>
            <person name="Balestrini R."/>
            <person name="Da Silva C."/>
            <person name="Montanini B."/>
            <person name="Hainaut M."/>
            <person name="Levati E."/>
            <person name="Barry K.W."/>
            <person name="Belfiori B."/>
            <person name="Cichocki N."/>
            <person name="Clum A."/>
            <person name="Dockter R.B."/>
            <person name="Fauchery L."/>
            <person name="Guy J."/>
            <person name="Iotti M."/>
            <person name="Le Tacon F."/>
            <person name="Lindquist E.A."/>
            <person name="Lipzen A."/>
            <person name="Malagnac F."/>
            <person name="Mello A."/>
            <person name="Molinier V."/>
            <person name="Miyauchi S."/>
            <person name="Poulain J."/>
            <person name="Riccioni C."/>
            <person name="Rubini A."/>
            <person name="Sitrit Y."/>
            <person name="Splivallo R."/>
            <person name="Traeger S."/>
            <person name="Wang M."/>
            <person name="Zifcakova L."/>
            <person name="Wipf D."/>
            <person name="Zambonelli A."/>
            <person name="Paolocci F."/>
            <person name="Nowrousian M."/>
            <person name="Ottonello S."/>
            <person name="Baldrian P."/>
            <person name="Spatafora J.W."/>
            <person name="Henrissat B."/>
            <person name="Nagy L.G."/>
            <person name="Aury J.M."/>
            <person name="Wincker P."/>
            <person name="Grigoriev I.V."/>
            <person name="Bonfante P."/>
            <person name="Martin F.M."/>
        </authorList>
    </citation>
    <scope>NUCLEOTIDE SEQUENCE [LARGE SCALE GENOMIC DNA]</scope>
    <source>
        <strain evidence="2 3">CCBAS932</strain>
    </source>
</reference>
<dbReference type="OrthoDB" id="1696305at2759"/>
<name>A0A3N4KG28_9PEZI</name>
<keyword evidence="3" id="KW-1185">Reference proteome</keyword>
<dbReference type="STRING" id="1392247.A0A3N4KG28"/>
<dbReference type="PANTHER" id="PTHR46434">
    <property type="entry name" value="GENETIC INTERACTOR OF PROHIBITINS 3, MITOCHONDRIAL"/>
    <property type="match status" value="1"/>
</dbReference>
<feature type="compositionally biased region" description="Pro residues" evidence="1">
    <location>
        <begin position="161"/>
        <end position="172"/>
    </location>
</feature>
<evidence type="ECO:0000313" key="2">
    <source>
        <dbReference type="EMBL" id="RPB08292.1"/>
    </source>
</evidence>
<feature type="compositionally biased region" description="Low complexity" evidence="1">
    <location>
        <begin position="61"/>
        <end position="71"/>
    </location>
</feature>
<protein>
    <recommendedName>
        <fullName evidence="4">G domain-containing protein</fullName>
    </recommendedName>
</protein>
<dbReference type="InterPro" id="IPR050896">
    <property type="entry name" value="Mito_lipid_metab_GTPase"/>
</dbReference>
<dbReference type="EMBL" id="ML119165">
    <property type="protein sequence ID" value="RPB08292.1"/>
    <property type="molecule type" value="Genomic_DNA"/>
</dbReference>
<feature type="compositionally biased region" description="Low complexity" evidence="1">
    <location>
        <begin position="676"/>
        <end position="686"/>
    </location>
</feature>
<organism evidence="2 3">
    <name type="scientific">Morchella conica CCBAS932</name>
    <dbReference type="NCBI Taxonomy" id="1392247"/>
    <lineage>
        <taxon>Eukaryota</taxon>
        <taxon>Fungi</taxon>
        <taxon>Dikarya</taxon>
        <taxon>Ascomycota</taxon>
        <taxon>Pezizomycotina</taxon>
        <taxon>Pezizomycetes</taxon>
        <taxon>Pezizales</taxon>
        <taxon>Morchellaceae</taxon>
        <taxon>Morchella</taxon>
    </lineage>
</organism>
<feature type="region of interest" description="Disordered" evidence="1">
    <location>
        <begin position="438"/>
        <end position="496"/>
    </location>
</feature>
<evidence type="ECO:0000256" key="1">
    <source>
        <dbReference type="SAM" id="MobiDB-lite"/>
    </source>
</evidence>
<dbReference type="InParanoid" id="A0A3N4KG28"/>
<feature type="region of interest" description="Disordered" evidence="1">
    <location>
        <begin position="53"/>
        <end position="211"/>
    </location>
</feature>
<dbReference type="GO" id="GO:0005739">
    <property type="term" value="C:mitochondrion"/>
    <property type="evidence" value="ECO:0007669"/>
    <property type="project" value="TreeGrafter"/>
</dbReference>
<evidence type="ECO:0000313" key="3">
    <source>
        <dbReference type="Proteomes" id="UP000277580"/>
    </source>
</evidence>
<proteinExistence type="predicted"/>